<sequence>MDLATKVEELIKLTTSLKQELEELRGKDGVNANLDELEKEMAGLKSEINELKYCLMKQNAKILALIHQLPRMRRKTVLGDVDANCPTEVQKKIQDYSKKFPIATIADLEEFEQSMNDNNTTEIVLILERLLFHKGVVRNIGSVLSTQVIMACNLDGMHGKQRLLKYTKFVDALFQAVYVEGYGLKSFHNDLRRGLKIVKNRVFKKRSERNTMKPRRNQLMDSDDEYDSNHCDEYEVDEDDSNQTESTIKIEDSQTICGD</sequence>
<accession>A0A1I8PEB0</accession>
<feature type="coiled-coil region" evidence="1">
    <location>
        <begin position="7"/>
        <end position="54"/>
    </location>
</feature>
<dbReference type="OrthoDB" id="7853427at2759"/>
<dbReference type="KEGG" id="scac:106087499"/>
<organism evidence="4 5">
    <name type="scientific">Stomoxys calcitrans</name>
    <name type="common">Stable fly</name>
    <name type="synonym">Conops calcitrans</name>
    <dbReference type="NCBI Taxonomy" id="35570"/>
    <lineage>
        <taxon>Eukaryota</taxon>
        <taxon>Metazoa</taxon>
        <taxon>Ecdysozoa</taxon>
        <taxon>Arthropoda</taxon>
        <taxon>Hexapoda</taxon>
        <taxon>Insecta</taxon>
        <taxon>Pterygota</taxon>
        <taxon>Neoptera</taxon>
        <taxon>Endopterygota</taxon>
        <taxon>Diptera</taxon>
        <taxon>Brachycera</taxon>
        <taxon>Muscomorpha</taxon>
        <taxon>Muscoidea</taxon>
        <taxon>Muscidae</taxon>
        <taxon>Stomoxys</taxon>
    </lineage>
</organism>
<evidence type="ECO:0000313" key="4">
    <source>
        <dbReference type="EnsemblMetazoa" id="SCAU007252-PA"/>
    </source>
</evidence>
<evidence type="ECO:0000256" key="2">
    <source>
        <dbReference type="SAM" id="MobiDB-lite"/>
    </source>
</evidence>
<name>A0A1I8PEB0_STOCA</name>
<evidence type="ECO:0000259" key="3">
    <source>
        <dbReference type="Pfam" id="PF16064"/>
    </source>
</evidence>
<dbReference type="Gene3D" id="1.20.58.130">
    <property type="match status" value="1"/>
</dbReference>
<dbReference type="AlphaFoldDB" id="A0A1I8PEB0"/>
<dbReference type="EnsemblMetazoa" id="SCAU007252-RA">
    <property type="protein sequence ID" value="SCAU007252-PA"/>
    <property type="gene ID" value="SCAU007252"/>
</dbReference>
<keyword evidence="5" id="KW-1185">Reference proteome</keyword>
<feature type="region of interest" description="Disordered" evidence="2">
    <location>
        <begin position="208"/>
        <end position="259"/>
    </location>
</feature>
<dbReference type="Pfam" id="PF16064">
    <property type="entry name" value="DUF4806"/>
    <property type="match status" value="1"/>
</dbReference>
<proteinExistence type="predicted"/>
<feature type="domain" description="DUF4806" evidence="3">
    <location>
        <begin position="99"/>
        <end position="176"/>
    </location>
</feature>
<reference evidence="4" key="1">
    <citation type="submission" date="2020-05" db="UniProtKB">
        <authorList>
            <consortium name="EnsemblMetazoa"/>
        </authorList>
    </citation>
    <scope>IDENTIFICATION</scope>
    <source>
        <strain evidence="4">USDA</strain>
    </source>
</reference>
<dbReference type="InterPro" id="IPR032071">
    <property type="entry name" value="DUF4806"/>
</dbReference>
<protein>
    <recommendedName>
        <fullName evidence="3">DUF4806 domain-containing protein</fullName>
    </recommendedName>
</protein>
<keyword evidence="1" id="KW-0175">Coiled coil</keyword>
<dbReference type="Proteomes" id="UP000095300">
    <property type="component" value="Unassembled WGS sequence"/>
</dbReference>
<evidence type="ECO:0000256" key="1">
    <source>
        <dbReference type="SAM" id="Coils"/>
    </source>
</evidence>
<gene>
    <name evidence="4" type="primary">106087499</name>
</gene>
<feature type="compositionally biased region" description="Polar residues" evidence="2">
    <location>
        <begin position="243"/>
        <end position="259"/>
    </location>
</feature>
<evidence type="ECO:0000313" key="5">
    <source>
        <dbReference type="Proteomes" id="UP000095300"/>
    </source>
</evidence>
<dbReference type="VEuPathDB" id="VectorBase:SCAU007252"/>